<comment type="caution">
    <text evidence="1">The sequence shown here is derived from an EMBL/GenBank/DDBJ whole genome shotgun (WGS) entry which is preliminary data.</text>
</comment>
<evidence type="ECO:0008006" key="3">
    <source>
        <dbReference type="Google" id="ProtNLM"/>
    </source>
</evidence>
<reference evidence="1 2" key="1">
    <citation type="journal article" date="2013" name="Genome Announc.">
        <title>Draft Genome Sequence of Arthrobacter gangotriensis Strain Lz1yT, Isolated from a Penguin Rookery Soil Sample Collected in Antarctica, near the Indian Station Dakshin Gangotri.</title>
        <authorList>
            <person name="Shivaji S."/>
            <person name="Ara S."/>
            <person name="Bandi S."/>
            <person name="Singh A."/>
            <person name="Kumar Pinnaka A."/>
        </authorList>
    </citation>
    <scope>NUCLEOTIDE SEQUENCE [LARGE SCALE GENOMIC DNA]</scope>
    <source>
        <strain evidence="1 2">Lz1y</strain>
    </source>
</reference>
<dbReference type="eggNOG" id="COG0189">
    <property type="taxonomic scope" value="Bacteria"/>
</dbReference>
<sequence length="287" mass="32858">MNRHVKKAGSIVVSRLPLRLRRELLYFRYFRRPIAKHPVTFLDKIQWRVLHDRRQIIAIGGDKLAMKAHATSASSAKVPETIWQGEGIADILDVDWGCEWVLKPREGSGYLAFGSGPLRSSNVSVESVSQWKQMDQYKVQGEWAYGQSEPGYFLERRIPTPNGDSPNDLRFFVFDGTVRLVQTDTPRFDGVRRRFYTPEWEPLEVTQGLAQLAPPAPRPDRLEEMLRIATEIGAGYDFIRVDLYDVPDGIYFGEIPPYPTGGMGRYSDDEFDKWLGSFWTLPLSSKV</sequence>
<dbReference type="RefSeq" id="WP_007269838.1">
    <property type="nucleotide sequence ID" value="NZ_AOCK01000002.1"/>
</dbReference>
<organism evidence="1 2">
    <name type="scientific">Paeniglutamicibacter gangotriensis Lz1y</name>
    <dbReference type="NCBI Taxonomy" id="1276920"/>
    <lineage>
        <taxon>Bacteria</taxon>
        <taxon>Bacillati</taxon>
        <taxon>Actinomycetota</taxon>
        <taxon>Actinomycetes</taxon>
        <taxon>Micrococcales</taxon>
        <taxon>Micrococcaceae</taxon>
        <taxon>Paeniglutamicibacter</taxon>
    </lineage>
</organism>
<keyword evidence="2" id="KW-1185">Reference proteome</keyword>
<dbReference type="EMBL" id="AOCK01000002">
    <property type="protein sequence ID" value="EMQ99531.1"/>
    <property type="molecule type" value="Genomic_DNA"/>
</dbReference>
<accession>M7MWT4</accession>
<dbReference type="AlphaFoldDB" id="M7MWT4"/>
<dbReference type="SUPFAM" id="SSF56059">
    <property type="entry name" value="Glutathione synthetase ATP-binding domain-like"/>
    <property type="match status" value="1"/>
</dbReference>
<evidence type="ECO:0000313" key="1">
    <source>
        <dbReference type="EMBL" id="EMQ99531.1"/>
    </source>
</evidence>
<dbReference type="InterPro" id="IPR029465">
    <property type="entry name" value="ATPgrasp_TupA"/>
</dbReference>
<protein>
    <recommendedName>
        <fullName evidence="3">Teichuronopeptide biosynthesis TupA-like protein</fullName>
    </recommendedName>
</protein>
<name>M7MWT4_9MICC</name>
<dbReference type="Proteomes" id="UP000012015">
    <property type="component" value="Unassembled WGS sequence"/>
</dbReference>
<evidence type="ECO:0000313" key="2">
    <source>
        <dbReference type="Proteomes" id="UP000012015"/>
    </source>
</evidence>
<dbReference type="Pfam" id="PF14305">
    <property type="entry name" value="ATPgrasp_TupA"/>
    <property type="match status" value="1"/>
</dbReference>
<gene>
    <name evidence="1" type="ORF">ADIAG_00631</name>
</gene>
<proteinExistence type="predicted"/>